<keyword evidence="5" id="KW-0456">Lyase</keyword>
<dbReference type="FunFam" id="3.40.640.10:FF:000046">
    <property type="entry name" value="Cystathionine gamma-lyase"/>
    <property type="match status" value="1"/>
</dbReference>
<dbReference type="PROSITE" id="PS00868">
    <property type="entry name" value="CYS_MET_METAB_PP"/>
    <property type="match status" value="1"/>
</dbReference>
<dbReference type="InterPro" id="IPR000277">
    <property type="entry name" value="Cys/Met-Metab_PyrdxlP-dep_enz"/>
</dbReference>
<dbReference type="OrthoDB" id="9805807at2"/>
<dbReference type="GO" id="GO:0030170">
    <property type="term" value="F:pyridoxal phosphate binding"/>
    <property type="evidence" value="ECO:0007669"/>
    <property type="project" value="InterPro"/>
</dbReference>
<gene>
    <name evidence="5" type="ORF">N177_2931</name>
</gene>
<keyword evidence="6" id="KW-1185">Reference proteome</keyword>
<organism evidence="5 6">
    <name type="scientific">Lutibaculum baratangense AMV1</name>
    <dbReference type="NCBI Taxonomy" id="631454"/>
    <lineage>
        <taxon>Bacteria</taxon>
        <taxon>Pseudomonadati</taxon>
        <taxon>Pseudomonadota</taxon>
        <taxon>Alphaproteobacteria</taxon>
        <taxon>Hyphomicrobiales</taxon>
        <taxon>Tepidamorphaceae</taxon>
        <taxon>Lutibaculum</taxon>
    </lineage>
</organism>
<dbReference type="SUPFAM" id="SSF53383">
    <property type="entry name" value="PLP-dependent transferases"/>
    <property type="match status" value="1"/>
</dbReference>
<evidence type="ECO:0000256" key="3">
    <source>
        <dbReference type="PIRSR" id="PIRSR001434-2"/>
    </source>
</evidence>
<sequence>MGSEHKRSPETIAAQGLHAVDPATGAVVPPLHPATTFARGGDYELLGAHFYSRYGSPTVDQAERAIAALEGGIEAQLFGSGLAAFTALVESVPEGAAVVAPRTMYFGGQDWLRRLDARGRIRLALFDETDDAALEAACAEARPELVCIETPANPTWSITDIAAAAETAHRHGARLAVDSTGAPPPTTRPLELGADIVFHSATKYLNGHSDVTAGVLVAREDGERWQEIRQVRMLTGALLGPFEAWLLLRGLRTLYVRFARQSETAMALATALLDHPKVERVLYPGLDSHPRHSVARRQMTGGFGGMLSILVAGGAAEGRAVAAATELFVPATSLGGVESLIEHRRSIESPQSAVADNLIRLSVGLEAVDDLLADLRQALERI</sequence>
<dbReference type="Proteomes" id="UP000017819">
    <property type="component" value="Unassembled WGS sequence"/>
</dbReference>
<evidence type="ECO:0000256" key="4">
    <source>
        <dbReference type="RuleBase" id="RU362118"/>
    </source>
</evidence>
<dbReference type="InterPro" id="IPR054542">
    <property type="entry name" value="Cys_met_metab_PP"/>
</dbReference>
<dbReference type="InterPro" id="IPR015424">
    <property type="entry name" value="PyrdxlP-dep_Trfase"/>
</dbReference>
<dbReference type="PATRIC" id="fig|631454.5.peg.2894"/>
<reference evidence="5 6" key="1">
    <citation type="journal article" date="2014" name="Genome Announc.">
        <title>Draft Genome Sequence of Lutibaculum baratangense Strain AMV1T, Isolated from a Mud Volcano in Andamans, India.</title>
        <authorList>
            <person name="Singh A."/>
            <person name="Sreenivas A."/>
            <person name="Sathyanarayana Reddy G."/>
            <person name="Pinnaka A.K."/>
            <person name="Shivaji S."/>
        </authorList>
    </citation>
    <scope>NUCLEOTIDE SEQUENCE [LARGE SCALE GENOMIC DNA]</scope>
    <source>
        <strain evidence="5 6">AMV1</strain>
    </source>
</reference>
<dbReference type="InterPro" id="IPR015422">
    <property type="entry name" value="PyrdxlP-dep_Trfase_small"/>
</dbReference>
<dbReference type="STRING" id="631454.N177_2931"/>
<evidence type="ECO:0000313" key="5">
    <source>
        <dbReference type="EMBL" id="ESR23701.1"/>
    </source>
</evidence>
<dbReference type="GO" id="GO:0019346">
    <property type="term" value="P:transsulfuration"/>
    <property type="evidence" value="ECO:0007669"/>
    <property type="project" value="InterPro"/>
</dbReference>
<dbReference type="AlphaFoldDB" id="V4RC10"/>
<dbReference type="Pfam" id="PF01053">
    <property type="entry name" value="Cys_Met_Meta_PP"/>
    <property type="match status" value="1"/>
</dbReference>
<evidence type="ECO:0000256" key="2">
    <source>
        <dbReference type="ARBA" id="ARBA00022898"/>
    </source>
</evidence>
<dbReference type="GO" id="GO:0005737">
    <property type="term" value="C:cytoplasm"/>
    <property type="evidence" value="ECO:0007669"/>
    <property type="project" value="TreeGrafter"/>
</dbReference>
<keyword evidence="2 3" id="KW-0663">Pyridoxal phosphate</keyword>
<comment type="caution">
    <text evidence="5">The sequence shown here is derived from an EMBL/GenBank/DDBJ whole genome shotgun (WGS) entry which is preliminary data.</text>
</comment>
<accession>V4RC10</accession>
<dbReference type="GO" id="GO:0016846">
    <property type="term" value="F:carbon-sulfur lyase activity"/>
    <property type="evidence" value="ECO:0007669"/>
    <property type="project" value="TreeGrafter"/>
</dbReference>
<dbReference type="Gene3D" id="3.90.1150.10">
    <property type="entry name" value="Aspartate Aminotransferase, domain 1"/>
    <property type="match status" value="1"/>
</dbReference>
<evidence type="ECO:0000313" key="6">
    <source>
        <dbReference type="Proteomes" id="UP000017819"/>
    </source>
</evidence>
<name>V4RC10_9HYPH</name>
<comment type="similarity">
    <text evidence="4">Belongs to the trans-sulfuration enzymes family.</text>
</comment>
<comment type="cofactor">
    <cofactor evidence="1 4">
        <name>pyridoxal 5'-phosphate</name>
        <dbReference type="ChEBI" id="CHEBI:597326"/>
    </cofactor>
</comment>
<dbReference type="PANTHER" id="PTHR11808">
    <property type="entry name" value="TRANS-SULFURATION ENZYME FAMILY MEMBER"/>
    <property type="match status" value="1"/>
</dbReference>
<feature type="modified residue" description="N6-(pyridoxal phosphate)lysine" evidence="3">
    <location>
        <position position="203"/>
    </location>
</feature>
<proteinExistence type="inferred from homology"/>
<dbReference type="EC" id="4.4.1.1" evidence="5"/>
<dbReference type="InterPro" id="IPR015421">
    <property type="entry name" value="PyrdxlP-dep_Trfase_major"/>
</dbReference>
<protein>
    <submittedName>
        <fullName evidence="5">Cystathionine gamma-lyase</fullName>
        <ecNumber evidence="5">4.4.1.1</ecNumber>
    </submittedName>
</protein>
<dbReference type="RefSeq" id="WP_023433054.1">
    <property type="nucleotide sequence ID" value="NZ_AWXZ01000038.1"/>
</dbReference>
<dbReference type="PIRSF" id="PIRSF001434">
    <property type="entry name" value="CGS"/>
    <property type="match status" value="1"/>
</dbReference>
<dbReference type="eggNOG" id="COG0626">
    <property type="taxonomic scope" value="Bacteria"/>
</dbReference>
<evidence type="ECO:0000256" key="1">
    <source>
        <dbReference type="ARBA" id="ARBA00001933"/>
    </source>
</evidence>
<dbReference type="EMBL" id="AWXZ01000038">
    <property type="protein sequence ID" value="ESR23701.1"/>
    <property type="molecule type" value="Genomic_DNA"/>
</dbReference>
<dbReference type="Gene3D" id="3.40.640.10">
    <property type="entry name" value="Type I PLP-dependent aspartate aminotransferase-like (Major domain)"/>
    <property type="match status" value="1"/>
</dbReference>
<dbReference type="PANTHER" id="PTHR11808:SF35">
    <property type="entry name" value="CYSTATHIONINE GAMMA-SYNTHASE (AFU_ORTHOLOGUE AFUA_7G01590)"/>
    <property type="match status" value="1"/>
</dbReference>